<name>A0A6G1QNC5_CHAAH</name>
<reference evidence="1 2" key="1">
    <citation type="submission" date="2019-02" db="EMBL/GenBank/DDBJ databases">
        <title>Opniocepnalus argus genome.</title>
        <authorList>
            <person name="Zhou C."/>
            <person name="Xiao S."/>
        </authorList>
    </citation>
    <scope>NUCLEOTIDE SEQUENCE [LARGE SCALE GENOMIC DNA]</scope>
    <source>
        <strain evidence="1">OARG1902GOOAL</strain>
        <tissue evidence="1">Muscle</tissue>
    </source>
</reference>
<organism evidence="1 2">
    <name type="scientific">Channa argus</name>
    <name type="common">Northern snakehead</name>
    <name type="synonym">Ophicephalus argus</name>
    <dbReference type="NCBI Taxonomy" id="215402"/>
    <lineage>
        <taxon>Eukaryota</taxon>
        <taxon>Metazoa</taxon>
        <taxon>Chordata</taxon>
        <taxon>Craniata</taxon>
        <taxon>Vertebrata</taxon>
        <taxon>Euteleostomi</taxon>
        <taxon>Actinopterygii</taxon>
        <taxon>Neopterygii</taxon>
        <taxon>Teleostei</taxon>
        <taxon>Neoteleostei</taxon>
        <taxon>Acanthomorphata</taxon>
        <taxon>Anabantaria</taxon>
        <taxon>Anabantiformes</taxon>
        <taxon>Channoidei</taxon>
        <taxon>Channidae</taxon>
        <taxon>Channa</taxon>
    </lineage>
</organism>
<dbReference type="AlphaFoldDB" id="A0A6G1QNC5"/>
<reference evidence="2" key="2">
    <citation type="submission" date="2019-02" db="EMBL/GenBank/DDBJ databases">
        <title>Opniocepnalus argus Var Kimnra genome.</title>
        <authorList>
            <person name="Zhou C."/>
            <person name="Xiao S."/>
        </authorList>
    </citation>
    <scope>NUCLEOTIDE SEQUENCE [LARGE SCALE GENOMIC DNA]</scope>
</reference>
<gene>
    <name evidence="1" type="ORF">EXN66_Car019743</name>
</gene>
<proteinExistence type="predicted"/>
<keyword evidence="2" id="KW-1185">Reference proteome</keyword>
<dbReference type="EMBL" id="CM015731">
    <property type="protein sequence ID" value="KAF3704055.1"/>
    <property type="molecule type" value="Genomic_DNA"/>
</dbReference>
<accession>A0A6G1QNC5</accession>
<sequence>MDQGFTSVKHVQTFSFGLSTPNFCGSSLVNNEAERLEATFTNVTKNGLREKNVFVKAAG</sequence>
<evidence type="ECO:0000313" key="1">
    <source>
        <dbReference type="EMBL" id="KAF3704055.1"/>
    </source>
</evidence>
<evidence type="ECO:0000313" key="2">
    <source>
        <dbReference type="Proteomes" id="UP000503349"/>
    </source>
</evidence>
<protein>
    <submittedName>
        <fullName evidence="1">Uncharacterized protein</fullName>
    </submittedName>
</protein>
<dbReference type="Proteomes" id="UP000503349">
    <property type="component" value="Chromosome 20"/>
</dbReference>